<reference evidence="10 11" key="1">
    <citation type="submission" date="2020-08" db="EMBL/GenBank/DDBJ databases">
        <title>Genomic Encyclopedia of Type Strains, Phase III (KMG-III): the genomes of soil and plant-associated and newly described type strains.</title>
        <authorList>
            <person name="Whitman W."/>
        </authorList>
    </citation>
    <scope>NUCLEOTIDE SEQUENCE [LARGE SCALE GENOMIC DNA]</scope>
    <source>
        <strain evidence="10 11">CECT 8803</strain>
    </source>
</reference>
<evidence type="ECO:0000256" key="9">
    <source>
        <dbReference type="RuleBase" id="RU364070"/>
    </source>
</evidence>
<feature type="transmembrane region" description="Helical" evidence="9">
    <location>
        <begin position="542"/>
        <end position="563"/>
    </location>
</feature>
<dbReference type="PANTHER" id="PTHR32063:SF11">
    <property type="entry name" value="CATION OR DRUG EFFLUX SYSTEM PROTEIN"/>
    <property type="match status" value="1"/>
</dbReference>
<comment type="caution">
    <text evidence="10">The sequence shown here is derived from an EMBL/GenBank/DDBJ whole genome shotgun (WGS) entry which is preliminary data.</text>
</comment>
<dbReference type="Proteomes" id="UP000581135">
    <property type="component" value="Unassembled WGS sequence"/>
</dbReference>
<comment type="caution">
    <text evidence="9">Lacks conserved residue(s) required for the propagation of feature annotation.</text>
</comment>
<dbReference type="PANTHER" id="PTHR32063">
    <property type="match status" value="1"/>
</dbReference>
<dbReference type="InterPro" id="IPR001036">
    <property type="entry name" value="Acrflvin-R"/>
</dbReference>
<dbReference type="NCBIfam" id="NF000282">
    <property type="entry name" value="RND_permease_1"/>
    <property type="match status" value="1"/>
</dbReference>
<evidence type="ECO:0000313" key="10">
    <source>
        <dbReference type="EMBL" id="MBB3065647.1"/>
    </source>
</evidence>
<feature type="transmembrane region" description="Helical" evidence="9">
    <location>
        <begin position="369"/>
        <end position="389"/>
    </location>
</feature>
<feature type="transmembrane region" description="Helical" evidence="9">
    <location>
        <begin position="343"/>
        <end position="362"/>
    </location>
</feature>
<evidence type="ECO:0000256" key="2">
    <source>
        <dbReference type="ARBA" id="ARBA00010942"/>
    </source>
</evidence>
<comment type="subcellular location">
    <subcellularLocation>
        <location evidence="1 9">Cell inner membrane</location>
        <topology evidence="1 9">Multi-pass membrane protein</topology>
    </subcellularLocation>
</comment>
<dbReference type="NCBIfam" id="TIGR00915">
    <property type="entry name" value="2A0602"/>
    <property type="match status" value="1"/>
</dbReference>
<evidence type="ECO:0000313" key="11">
    <source>
        <dbReference type="Proteomes" id="UP000581135"/>
    </source>
</evidence>
<dbReference type="GO" id="GO:0009636">
    <property type="term" value="P:response to toxic substance"/>
    <property type="evidence" value="ECO:0007669"/>
    <property type="project" value="UniProtKB-ARBA"/>
</dbReference>
<dbReference type="InterPro" id="IPR004764">
    <property type="entry name" value="MdtF-like"/>
</dbReference>
<dbReference type="SUPFAM" id="SSF82714">
    <property type="entry name" value="Multidrug efflux transporter AcrB TolC docking domain, DN and DC subdomains"/>
    <property type="match status" value="2"/>
</dbReference>
<gene>
    <name evidence="10" type="ORF">FHR98_001934</name>
</gene>
<keyword evidence="5 9" id="KW-0997">Cell inner membrane</keyword>
<feature type="transmembrane region" description="Helical" evidence="9">
    <location>
        <begin position="440"/>
        <end position="460"/>
    </location>
</feature>
<dbReference type="Gene3D" id="3.30.70.1430">
    <property type="entry name" value="Multidrug efflux transporter AcrB pore domain"/>
    <property type="match status" value="2"/>
</dbReference>
<feature type="transmembrane region" description="Helical" evidence="9">
    <location>
        <begin position="878"/>
        <end position="899"/>
    </location>
</feature>
<protein>
    <recommendedName>
        <fullName evidence="9">Efflux pump membrane transporter</fullName>
    </recommendedName>
</protein>
<evidence type="ECO:0000256" key="5">
    <source>
        <dbReference type="ARBA" id="ARBA00022519"/>
    </source>
</evidence>
<dbReference type="Gene3D" id="3.30.70.1320">
    <property type="entry name" value="Multidrug efflux transporter AcrB pore domain like"/>
    <property type="match status" value="1"/>
</dbReference>
<keyword evidence="11" id="KW-1185">Reference proteome</keyword>
<feature type="transmembrane region" description="Helical" evidence="9">
    <location>
        <begin position="511"/>
        <end position="530"/>
    </location>
</feature>
<dbReference type="Gene3D" id="1.20.1640.10">
    <property type="entry name" value="Multidrug efflux transporter AcrB transmembrane domain"/>
    <property type="match status" value="2"/>
</dbReference>
<evidence type="ECO:0000256" key="1">
    <source>
        <dbReference type="ARBA" id="ARBA00004429"/>
    </source>
</evidence>
<feature type="transmembrane region" description="Helical" evidence="9">
    <location>
        <begin position="984"/>
        <end position="1004"/>
    </location>
</feature>
<feature type="transmembrane region" description="Helical" evidence="9">
    <location>
        <begin position="472"/>
        <end position="499"/>
    </location>
</feature>
<keyword evidence="3 9" id="KW-0813">Transport</keyword>
<dbReference type="FunFam" id="3.30.70.1430:FF:000001">
    <property type="entry name" value="Efflux pump membrane transporter"/>
    <property type="match status" value="1"/>
</dbReference>
<evidence type="ECO:0000256" key="8">
    <source>
        <dbReference type="ARBA" id="ARBA00023136"/>
    </source>
</evidence>
<proteinExistence type="inferred from homology"/>
<dbReference type="GO" id="GO:0042910">
    <property type="term" value="F:xenobiotic transmembrane transporter activity"/>
    <property type="evidence" value="ECO:0007669"/>
    <property type="project" value="TreeGrafter"/>
</dbReference>
<evidence type="ECO:0000256" key="4">
    <source>
        <dbReference type="ARBA" id="ARBA00022475"/>
    </source>
</evidence>
<feature type="transmembrane region" description="Helical" evidence="9">
    <location>
        <begin position="1016"/>
        <end position="1038"/>
    </location>
</feature>
<sequence length="1055" mass="113922">MKIAHFSVDRPIFASVLSILIVLVGVIAYLQLPVTQYPEIAPPSVTVTANYPGATAEIAADTVASVLEQQINGVENMLYMRSENTASGTTSLTVTFQTGTDLDIAQVLVQNRVSLAEPLLPDVVQRQGIDVRKNSPDLMMVIHILSPDDTRNSLYVSNYAKTQVVDRLARINGVGEARLFAERAYAMRVWIDPERAASFNMTATEIVAALRENNVQVAAGVLNQSPMHSQDAFEVSIQTQGRLLETGEFGNIIIKQGSGGRTVRLRDVARVELGAQNYDTIGYLDGSSALPIGIFQRPGSNALETAADIIAEMEDIAESMPQGIDYRIVYNPTDYIQKSIDEIYRTIIEAVLLVILVVMLFLQSWRASIIPIIAIPVSLIGTFAVMAALDISLNNLSLFGLVLAIGIVVDDAIVVVENVEHYISKGLAPKEAAHRTMDEVGMALIAIALVLSAVFIPTAFITGISGAFFKQFALTVATATIISALVSLTLSPALAGILLKSRADVRRPPALFRVLLLPFSAIGQGFNWIFSRTEHLYGRLTLRLVRGSLFVLVLYGGLVALTVTEFKNTPTGFIPEQDQGYLIAVTQLPPGASLSRTDEVMRQAAEIFAKTPGVANVVSIVGLDGSTFTTSSSAGVIFLPLLPFEERVARGLDAGTILQNAQMAVMEIQDALSFVIAPPPVRGIGNSGGWKLYLQDLNGRGLEVLEEAAGVITAQANQDPSLTRTFTFFNTRTPRIYADIDRTRAEMLQVPIDDLIDTLEIYLGSSYVNDFNFLGRTYRVIAQAEGQHRKESSDVLALRTRSADGSMVPLGTVASLRDTTGPVRLPRYNLYPAIDIQGSAAPGISTGEAIGAVEALMAESLPDGIGFEWTELALQEKLAGNTALIMFGMAVVFVFLLLSALYESWLLPLAVILIVPMCLLAAVVGVNIRGLDNNLLVQIGFVVLIGLAAKNAILIVEFAKQAEENGLTRREAAVEAAQRRLRPILMTSFAFILGVVPLLIASGAGAEMRQSLGTAVFSGMLGVTFFGLIFTPVFYVTARWIGSRLRSREEITTPV</sequence>
<dbReference type="PRINTS" id="PR00702">
    <property type="entry name" value="ACRIFLAVINRP"/>
</dbReference>
<dbReference type="InterPro" id="IPR027463">
    <property type="entry name" value="AcrB_DN_DC_subdom"/>
</dbReference>
<name>A0A839SRZ5_9PROT</name>
<dbReference type="FunFam" id="1.20.1640.10:FF:000001">
    <property type="entry name" value="Efflux pump membrane transporter"/>
    <property type="match status" value="1"/>
</dbReference>
<feature type="transmembrane region" description="Helical" evidence="9">
    <location>
        <begin position="905"/>
        <end position="926"/>
    </location>
</feature>
<keyword evidence="4" id="KW-1003">Cell membrane</keyword>
<accession>A0A839SRZ5</accession>
<evidence type="ECO:0000256" key="3">
    <source>
        <dbReference type="ARBA" id="ARBA00022448"/>
    </source>
</evidence>
<keyword evidence="7 9" id="KW-1133">Transmembrane helix</keyword>
<dbReference type="SUPFAM" id="SSF82866">
    <property type="entry name" value="Multidrug efflux transporter AcrB transmembrane domain"/>
    <property type="match status" value="2"/>
</dbReference>
<dbReference type="GO" id="GO:0015562">
    <property type="term" value="F:efflux transmembrane transporter activity"/>
    <property type="evidence" value="ECO:0007669"/>
    <property type="project" value="InterPro"/>
</dbReference>
<dbReference type="RefSeq" id="WP_183416455.1">
    <property type="nucleotide sequence ID" value="NZ_JACHXA010000004.1"/>
</dbReference>
<comment type="similarity">
    <text evidence="2 9">Belongs to the resistance-nodulation-cell division (RND) (TC 2.A.6) family.</text>
</comment>
<dbReference type="EMBL" id="JACHXA010000004">
    <property type="protein sequence ID" value="MBB3065647.1"/>
    <property type="molecule type" value="Genomic_DNA"/>
</dbReference>
<dbReference type="AlphaFoldDB" id="A0A839SRZ5"/>
<dbReference type="SUPFAM" id="SSF82693">
    <property type="entry name" value="Multidrug efflux transporter AcrB pore domain, PN1, PN2, PC1 and PC2 subdomains"/>
    <property type="match status" value="4"/>
</dbReference>
<dbReference type="Gene3D" id="3.30.2090.10">
    <property type="entry name" value="Multidrug efflux transporter AcrB TolC docking domain, DN and DC subdomains"/>
    <property type="match status" value="2"/>
</dbReference>
<evidence type="ECO:0000256" key="7">
    <source>
        <dbReference type="ARBA" id="ARBA00022989"/>
    </source>
</evidence>
<dbReference type="Gene3D" id="3.30.70.1440">
    <property type="entry name" value="Multidrug efflux transporter AcrB pore domain"/>
    <property type="match status" value="1"/>
</dbReference>
<dbReference type="GO" id="GO:0005886">
    <property type="term" value="C:plasma membrane"/>
    <property type="evidence" value="ECO:0007669"/>
    <property type="project" value="UniProtKB-SubCell"/>
</dbReference>
<keyword evidence="6 9" id="KW-0812">Transmembrane</keyword>
<organism evidence="10 11">
    <name type="scientific">Limibacillus halophilus</name>
    <dbReference type="NCBI Taxonomy" id="1579333"/>
    <lineage>
        <taxon>Bacteria</taxon>
        <taxon>Pseudomonadati</taxon>
        <taxon>Pseudomonadota</taxon>
        <taxon>Alphaproteobacteria</taxon>
        <taxon>Rhodospirillales</taxon>
        <taxon>Rhodovibrionaceae</taxon>
        <taxon>Limibacillus</taxon>
    </lineage>
</organism>
<dbReference type="Pfam" id="PF00873">
    <property type="entry name" value="ACR_tran"/>
    <property type="match status" value="1"/>
</dbReference>
<keyword evidence="8 9" id="KW-0472">Membrane</keyword>
<feature type="transmembrane region" description="Helical" evidence="9">
    <location>
        <begin position="12"/>
        <end position="32"/>
    </location>
</feature>
<evidence type="ECO:0000256" key="6">
    <source>
        <dbReference type="ARBA" id="ARBA00022692"/>
    </source>
</evidence>